<gene>
    <name evidence="1" type="ORF">MLD38_004946</name>
</gene>
<keyword evidence="2" id="KW-1185">Reference proteome</keyword>
<organism evidence="1 2">
    <name type="scientific">Melastoma candidum</name>
    <dbReference type="NCBI Taxonomy" id="119954"/>
    <lineage>
        <taxon>Eukaryota</taxon>
        <taxon>Viridiplantae</taxon>
        <taxon>Streptophyta</taxon>
        <taxon>Embryophyta</taxon>
        <taxon>Tracheophyta</taxon>
        <taxon>Spermatophyta</taxon>
        <taxon>Magnoliopsida</taxon>
        <taxon>eudicotyledons</taxon>
        <taxon>Gunneridae</taxon>
        <taxon>Pentapetalae</taxon>
        <taxon>rosids</taxon>
        <taxon>malvids</taxon>
        <taxon>Myrtales</taxon>
        <taxon>Melastomataceae</taxon>
        <taxon>Melastomatoideae</taxon>
        <taxon>Melastomateae</taxon>
        <taxon>Melastoma</taxon>
    </lineage>
</organism>
<proteinExistence type="predicted"/>
<sequence>MEMDHSSEEESDISESEIDDHIDKPYEELVSGKYKVKGPTGALRCPFCTGKKKQDYKYKELLSHASGVGKGSANRSTKQKANHLALAKYLRVDLAAEGDEAAPVVVSQPVRPSPMQEDLYVWPWCAIVSYIAAEQHACQEPEDKLYLLRRFAKFKPLSVHIFGNEGGSVVVTKAILTFGSDWNAFITSSEFEKEFSSQNHGKKDWTALKSGPGSSMYGWCARQDDYEEEGQLGAHLREVGKLRTITDIVEEANDKRSRSVANLASRIDMTNESLVELQYKYNEKALSMNRMLEEKDKLHFAFVEETKRMQRKARNNIQRILEEHEKMNNELERKKRKIDEWNRELNKREALTELEKKKLEEDKKKNDFRNISLELASKERERSDKNILRLAEEQKREKEEALSKILELERQMNAKQKLEMEIEELKGKLEVMKHLEDQDDEAVKKKMEEMIEELEDKNDSLKGLEELNRVLITKERESNQELQEARKVLIEGLKDLQMRSRIIGVKRMGDLPTKPFQVACKSRFSLQEAMIQASTVCTLWQSYISDSQWQPFKFVTVDGNPENLQEIIDEDDEKLKKLKEEWGEDVWSAVVVALKELNEFNPSGRYVTSELWNFKENRKATLKEVIAYIAKSIDQLKRKRC</sequence>
<dbReference type="EMBL" id="CM042881">
    <property type="protein sequence ID" value="KAI4387086.1"/>
    <property type="molecule type" value="Genomic_DNA"/>
</dbReference>
<reference evidence="2" key="1">
    <citation type="journal article" date="2023" name="Front. Plant Sci.">
        <title>Chromosomal-level genome assembly of Melastoma candidum provides insights into trichome evolution.</title>
        <authorList>
            <person name="Zhong Y."/>
            <person name="Wu W."/>
            <person name="Sun C."/>
            <person name="Zou P."/>
            <person name="Liu Y."/>
            <person name="Dai S."/>
            <person name="Zhou R."/>
        </authorList>
    </citation>
    <scope>NUCLEOTIDE SEQUENCE [LARGE SCALE GENOMIC DNA]</scope>
</reference>
<comment type="caution">
    <text evidence="1">The sequence shown here is derived from an EMBL/GenBank/DDBJ whole genome shotgun (WGS) entry which is preliminary data.</text>
</comment>
<dbReference type="Proteomes" id="UP001057402">
    <property type="component" value="Chromosome 2"/>
</dbReference>
<protein>
    <submittedName>
        <fullName evidence="1">Uncharacterized protein</fullName>
    </submittedName>
</protein>
<evidence type="ECO:0000313" key="1">
    <source>
        <dbReference type="EMBL" id="KAI4387086.1"/>
    </source>
</evidence>
<accession>A0ACB9S983</accession>
<name>A0ACB9S983_9MYRT</name>
<evidence type="ECO:0000313" key="2">
    <source>
        <dbReference type="Proteomes" id="UP001057402"/>
    </source>
</evidence>